<sequence>MKKIITYIALIMMVCSCNGQEKEKISYPKEKVMNTEKFDIKRFENYPDVVSMEDEKKLPAKKDTLSDGTIIEYSLWDNNEDGNKTYYTKIVTPPPPALFKKVKDFYPSGTIQKETETFVGQVDIEPFYGSFITKDYDKNGYLLKTTDRSDFDKDLKIRFNDLLKILKTEQMITDNFITKNKENIGIGLFHDQENTQLTSEKIIDNLKSEDCNGKILNANSDFERKNIKVSLNKNIWMVTKDMYPQGYWDYKIDGNTGKIIDVNYRQENRP</sequence>
<keyword evidence="2" id="KW-1185">Reference proteome</keyword>
<comment type="caution">
    <text evidence="1">The sequence shown here is derived from an EMBL/GenBank/DDBJ whole genome shotgun (WGS) entry which is preliminary data.</text>
</comment>
<reference evidence="1 2" key="1">
    <citation type="submission" date="2014-07" db="EMBL/GenBank/DDBJ databases">
        <title>Genome of Chryseobacterium formosense LMG 24722.</title>
        <authorList>
            <person name="Pipes S.E."/>
            <person name="Stropko S.J."/>
            <person name="Newman J.D."/>
        </authorList>
    </citation>
    <scope>NUCLEOTIDE SEQUENCE [LARGE SCALE GENOMIC DNA]</scope>
    <source>
        <strain evidence="1 2">LMG 24722</strain>
    </source>
</reference>
<accession>A0A085Z7P7</accession>
<dbReference type="AlphaFoldDB" id="A0A085Z7P7"/>
<evidence type="ECO:0000313" key="1">
    <source>
        <dbReference type="EMBL" id="KFF00461.1"/>
    </source>
</evidence>
<proteinExistence type="predicted"/>
<dbReference type="OrthoDB" id="1274744at2"/>
<name>A0A085Z7P7_9FLAO</name>
<organism evidence="1 2">
    <name type="scientific">Chryseobacterium formosense</name>
    <dbReference type="NCBI Taxonomy" id="236814"/>
    <lineage>
        <taxon>Bacteria</taxon>
        <taxon>Pseudomonadati</taxon>
        <taxon>Bacteroidota</taxon>
        <taxon>Flavobacteriia</taxon>
        <taxon>Flavobacteriales</taxon>
        <taxon>Weeksellaceae</taxon>
        <taxon>Chryseobacterium group</taxon>
        <taxon>Chryseobacterium</taxon>
    </lineage>
</organism>
<evidence type="ECO:0000313" key="2">
    <source>
        <dbReference type="Proteomes" id="UP000028713"/>
    </source>
</evidence>
<protein>
    <recommendedName>
        <fullName evidence="3">Lipoprotein</fullName>
    </recommendedName>
</protein>
<dbReference type="PROSITE" id="PS51257">
    <property type="entry name" value="PROKAR_LIPOPROTEIN"/>
    <property type="match status" value="1"/>
</dbReference>
<evidence type="ECO:0008006" key="3">
    <source>
        <dbReference type="Google" id="ProtNLM"/>
    </source>
</evidence>
<dbReference type="Proteomes" id="UP000028713">
    <property type="component" value="Unassembled WGS sequence"/>
</dbReference>
<dbReference type="RefSeq" id="WP_034674704.1">
    <property type="nucleotide sequence ID" value="NZ_FPAP01000001.1"/>
</dbReference>
<dbReference type="EMBL" id="JPRP01000001">
    <property type="protein sequence ID" value="KFF00461.1"/>
    <property type="molecule type" value="Genomic_DNA"/>
</dbReference>
<gene>
    <name evidence="1" type="ORF">IX39_07385</name>
</gene>
<dbReference type="eggNOG" id="ENOG503460H">
    <property type="taxonomic scope" value="Bacteria"/>
</dbReference>
<dbReference type="STRING" id="236814.IX39_07385"/>